<evidence type="ECO:0008006" key="5">
    <source>
        <dbReference type="Google" id="ProtNLM"/>
    </source>
</evidence>
<feature type="region of interest" description="Disordered" evidence="1">
    <location>
        <begin position="266"/>
        <end position="286"/>
    </location>
</feature>
<feature type="transmembrane region" description="Helical" evidence="2">
    <location>
        <begin position="6"/>
        <end position="28"/>
    </location>
</feature>
<evidence type="ECO:0000313" key="3">
    <source>
        <dbReference type="EMBL" id="KAF7283630.1"/>
    </source>
</evidence>
<accession>A0A834ITK7</accession>
<gene>
    <name evidence="3" type="ORF">GWI33_023268</name>
</gene>
<evidence type="ECO:0000256" key="2">
    <source>
        <dbReference type="SAM" id="Phobius"/>
    </source>
</evidence>
<keyword evidence="2" id="KW-1133">Transmembrane helix</keyword>
<name>A0A834ITK7_RHYFE</name>
<dbReference type="EMBL" id="JAACXV010000094">
    <property type="protein sequence ID" value="KAF7283630.1"/>
    <property type="molecule type" value="Genomic_DNA"/>
</dbReference>
<dbReference type="Gene3D" id="2.20.25.20">
    <property type="match status" value="1"/>
</dbReference>
<reference evidence="3" key="1">
    <citation type="submission" date="2020-08" db="EMBL/GenBank/DDBJ databases">
        <title>Genome sequencing and assembly of the red palm weevil Rhynchophorus ferrugineus.</title>
        <authorList>
            <person name="Dias G.B."/>
            <person name="Bergman C.M."/>
            <person name="Manee M."/>
        </authorList>
    </citation>
    <scope>NUCLEOTIDE SEQUENCE</scope>
    <source>
        <strain evidence="3">AA-2017</strain>
        <tissue evidence="3">Whole larva</tissue>
    </source>
</reference>
<proteinExistence type="predicted"/>
<keyword evidence="2" id="KW-0472">Membrane</keyword>
<keyword evidence="2" id="KW-0812">Transmembrane</keyword>
<evidence type="ECO:0000256" key="1">
    <source>
        <dbReference type="SAM" id="MobiDB-lite"/>
    </source>
</evidence>
<protein>
    <recommendedName>
        <fullName evidence="5">F-box domain-containing protein</fullName>
    </recommendedName>
</protein>
<comment type="caution">
    <text evidence="3">The sequence shown here is derived from an EMBL/GenBank/DDBJ whole genome shotgun (WGS) entry which is preliminary data.</text>
</comment>
<dbReference type="AlphaFoldDB" id="A0A834ITK7"/>
<dbReference type="OrthoDB" id="9984940at2759"/>
<feature type="region of interest" description="Disordered" evidence="1">
    <location>
        <begin position="480"/>
        <end position="508"/>
    </location>
</feature>
<evidence type="ECO:0000313" key="4">
    <source>
        <dbReference type="Proteomes" id="UP000625711"/>
    </source>
</evidence>
<organism evidence="3 4">
    <name type="scientific">Rhynchophorus ferrugineus</name>
    <name type="common">Red palm weevil</name>
    <name type="synonym">Curculio ferrugineus</name>
    <dbReference type="NCBI Taxonomy" id="354439"/>
    <lineage>
        <taxon>Eukaryota</taxon>
        <taxon>Metazoa</taxon>
        <taxon>Ecdysozoa</taxon>
        <taxon>Arthropoda</taxon>
        <taxon>Hexapoda</taxon>
        <taxon>Insecta</taxon>
        <taxon>Pterygota</taxon>
        <taxon>Neoptera</taxon>
        <taxon>Endopterygota</taxon>
        <taxon>Coleoptera</taxon>
        <taxon>Polyphaga</taxon>
        <taxon>Cucujiformia</taxon>
        <taxon>Curculionidae</taxon>
        <taxon>Dryophthorinae</taxon>
        <taxon>Rhynchophorus</taxon>
    </lineage>
</organism>
<feature type="compositionally biased region" description="Basic residues" evidence="1">
    <location>
        <begin position="498"/>
        <end position="508"/>
    </location>
</feature>
<keyword evidence="4" id="KW-1185">Reference proteome</keyword>
<dbReference type="Proteomes" id="UP000625711">
    <property type="component" value="Unassembled WGS sequence"/>
</dbReference>
<sequence length="508" mass="58341">MPPFDNIKLVCLCYILKVIFFLVPFIFIKMDYSANFEDISDVSLFNRSNIYESTPKTDSSVLCNVSKKRKFTETKSRRKLVDSLESPSVNISNESLSHKFQNINIESSYCVSGPAFKYYKSNGCEKIETPPSTPESIIKSFDTPKKPILFQKCSSASSVPSPLKEQHGILYPDLKPLVPQRKPLTPQKLREKINKDPVLSRKIVSKEDRLIHEILTNDVIMGKIFYHISDGDLFRISMVSRCFRNSLERNFSARKRFENFKENHKKNKENYKITPPSSPESKQCYEPVSPRSQKFKEYTDFGNLLNFNQSLNKCPRCKRPSIVEFSIGICQNRNCGYIYCQKCDSFAFQYGDFIDRCRGITFAQSLDKQRKWLEDMSNNSPDCTVGSILNSTTDYLSSNMQYSSGYISGYDTSHTASVKRNLSKSFGGNGSISRPQRALFDSNRSTRDNESFTKTHNCDDRRKSSIKIIPVIQNDKKRIEVKEPSSPPPKIYSACSKQSKKMLKRLTR</sequence>